<dbReference type="OrthoDB" id="9800233at2"/>
<dbReference type="PANTHER" id="PTHR43619">
    <property type="entry name" value="S-ADENOSYL-L-METHIONINE-DEPENDENT METHYLTRANSFERASE YKTD-RELATED"/>
    <property type="match status" value="1"/>
</dbReference>
<keyword evidence="4" id="KW-1185">Reference proteome</keyword>
<dbReference type="InterPro" id="IPR007213">
    <property type="entry name" value="Ppm1/Ppm2/Tcmp"/>
</dbReference>
<evidence type="ECO:0000313" key="4">
    <source>
        <dbReference type="Proteomes" id="UP000295157"/>
    </source>
</evidence>
<dbReference type="PIRSF" id="PIRSF028177">
    <property type="entry name" value="Polyketide_synth_Omtfrase_TcmP"/>
    <property type="match status" value="1"/>
</dbReference>
<keyword evidence="2 3" id="KW-0808">Transferase</keyword>
<proteinExistence type="predicted"/>
<dbReference type="GO" id="GO:0008168">
    <property type="term" value="F:methyltransferase activity"/>
    <property type="evidence" value="ECO:0007669"/>
    <property type="project" value="UniProtKB-KW"/>
</dbReference>
<dbReference type="Gene3D" id="3.40.50.150">
    <property type="entry name" value="Vaccinia Virus protein VP39"/>
    <property type="match status" value="1"/>
</dbReference>
<dbReference type="SUPFAM" id="SSF53335">
    <property type="entry name" value="S-adenosyl-L-methionine-dependent methyltransferases"/>
    <property type="match status" value="1"/>
</dbReference>
<dbReference type="AlphaFoldDB" id="A0A4R4NQ67"/>
<dbReference type="Proteomes" id="UP000295157">
    <property type="component" value="Unassembled WGS sequence"/>
</dbReference>
<reference evidence="3 4" key="1">
    <citation type="submission" date="2019-02" db="EMBL/GenBank/DDBJ databases">
        <title>Draft genome sequences of novel Actinobacteria.</title>
        <authorList>
            <person name="Sahin N."/>
            <person name="Ay H."/>
            <person name="Saygin H."/>
        </authorList>
    </citation>
    <scope>NUCLEOTIDE SEQUENCE [LARGE SCALE GENOMIC DNA]</scope>
    <source>
        <strain evidence="3 4">KC201</strain>
    </source>
</reference>
<dbReference type="InterPro" id="IPR016874">
    <property type="entry name" value="TcmP-like"/>
</dbReference>
<name>A0A4R4NQ67_9ACTN</name>
<comment type="caution">
    <text evidence="3">The sequence shown here is derived from an EMBL/GenBank/DDBJ whole genome shotgun (WGS) entry which is preliminary data.</text>
</comment>
<dbReference type="PANTHER" id="PTHR43619:SF2">
    <property type="entry name" value="S-ADENOSYL-L-METHIONINE-DEPENDENT METHYLTRANSFERASES SUPERFAMILY PROTEIN"/>
    <property type="match status" value="1"/>
</dbReference>
<keyword evidence="1 3" id="KW-0489">Methyltransferase</keyword>
<evidence type="ECO:0000256" key="1">
    <source>
        <dbReference type="ARBA" id="ARBA00022603"/>
    </source>
</evidence>
<dbReference type="Pfam" id="PF04072">
    <property type="entry name" value="LCM"/>
    <property type="match status" value="1"/>
</dbReference>
<organism evidence="3 4">
    <name type="scientific">Nonomuraea longispora</name>
    <dbReference type="NCBI Taxonomy" id="1848320"/>
    <lineage>
        <taxon>Bacteria</taxon>
        <taxon>Bacillati</taxon>
        <taxon>Actinomycetota</taxon>
        <taxon>Actinomycetes</taxon>
        <taxon>Streptosporangiales</taxon>
        <taxon>Streptosporangiaceae</taxon>
        <taxon>Nonomuraea</taxon>
    </lineage>
</organism>
<dbReference type="InterPro" id="IPR029063">
    <property type="entry name" value="SAM-dependent_MTases_sf"/>
</dbReference>
<dbReference type="EMBL" id="SMJZ01000004">
    <property type="protein sequence ID" value="TDC11014.1"/>
    <property type="molecule type" value="Genomic_DNA"/>
</dbReference>
<evidence type="ECO:0000313" key="3">
    <source>
        <dbReference type="EMBL" id="TDC11014.1"/>
    </source>
</evidence>
<evidence type="ECO:0000256" key="2">
    <source>
        <dbReference type="ARBA" id="ARBA00022679"/>
    </source>
</evidence>
<accession>A0A4R4NQ67</accession>
<dbReference type="GO" id="GO:0032259">
    <property type="term" value="P:methylation"/>
    <property type="evidence" value="ECO:0007669"/>
    <property type="project" value="UniProtKB-KW"/>
</dbReference>
<protein>
    <submittedName>
        <fullName evidence="3">Class I SAM-dependent methyltransferase</fullName>
    </submittedName>
</protein>
<sequence length="283" mass="31879">MSHHRKGTDTMAITLPDLTPLENTLWLTLAGKALDYQAKHPILHDKTAYDIVRKLDYDAGQFKLSASPVVGIAHRSLVMDNIVRQFIAKNPDAVGLDLGAGLDTRVYRVDPPTTVEWYDVDLPGVAKTRQLLLPERPHLHTIGSDLNDPRWISEVPADRPAVIVADGLIGFLSKEELATLLDRLIRHFPAGEICFNGYTRFHVWAAKKYAGTQSVVPFLRSPGFDTPQDIERLEPRLKLVREILLGREPEVADYPWTTRLANFLTAWSISISRKGTAVQHYRF</sequence>
<gene>
    <name evidence="3" type="ORF">E1267_02120</name>
</gene>